<dbReference type="Proteomes" id="UP001268610">
    <property type="component" value="Unassembled WGS sequence"/>
</dbReference>
<dbReference type="InterPro" id="IPR036365">
    <property type="entry name" value="PGBD-like_sf"/>
</dbReference>
<dbReference type="EMBL" id="JAVLSF010000003">
    <property type="protein sequence ID" value="MDR9772412.1"/>
    <property type="molecule type" value="Genomic_DNA"/>
</dbReference>
<dbReference type="AlphaFoldDB" id="A0AAJ2LIQ2"/>
<protein>
    <submittedName>
        <fullName evidence="2">Peptidoglycan-binding domain-containing protein</fullName>
    </submittedName>
</protein>
<dbReference type="Gene3D" id="1.10.101.10">
    <property type="entry name" value="PGBD-like superfamily/PGBD"/>
    <property type="match status" value="1"/>
</dbReference>
<evidence type="ECO:0000313" key="2">
    <source>
        <dbReference type="EMBL" id="MDR9772412.1"/>
    </source>
</evidence>
<comment type="caution">
    <text evidence="2">The sequence shown here is derived from an EMBL/GenBank/DDBJ whole genome shotgun (WGS) entry which is preliminary data.</text>
</comment>
<reference evidence="2" key="1">
    <citation type="submission" date="2023-04" db="EMBL/GenBank/DDBJ databases">
        <title>Genomic characterization of faba bean (Vicia faba) microsymbionts in Mexican soils.</title>
        <authorList>
            <person name="Rivera Orduna F.N."/>
            <person name="Guevara-Luna J."/>
            <person name="Yan J."/>
            <person name="Arroyo-Herrera I."/>
            <person name="Li Y."/>
            <person name="Vasquez-Murrieta M.S."/>
            <person name="Wang E.T."/>
        </authorList>
    </citation>
    <scope>NUCLEOTIDE SEQUENCE</scope>
    <source>
        <strain evidence="2">CH26</strain>
    </source>
</reference>
<gene>
    <name evidence="2" type="ORF">RJJ65_07040</name>
</gene>
<accession>A0AAJ2LIQ2</accession>
<feature type="domain" description="Peptidoglycan binding-like" evidence="1">
    <location>
        <begin position="7"/>
        <end position="57"/>
    </location>
</feature>
<dbReference type="RefSeq" id="WP_244597484.1">
    <property type="nucleotide sequence ID" value="NZ_JAVLSD010000012.1"/>
</dbReference>
<name>A0AAJ2LIQ2_9HYPH</name>
<dbReference type="SUPFAM" id="SSF47090">
    <property type="entry name" value="PGBD-like"/>
    <property type="match status" value="1"/>
</dbReference>
<dbReference type="InterPro" id="IPR002477">
    <property type="entry name" value="Peptidoglycan-bd-like"/>
</dbReference>
<sequence>MSDFDQWLIQRLRLHGTYAGVVDGAHGRATIEALKRFQHAECLPETKQADEATVEALRYDPHELQTALPS</sequence>
<dbReference type="InterPro" id="IPR036366">
    <property type="entry name" value="PGBDSf"/>
</dbReference>
<evidence type="ECO:0000259" key="1">
    <source>
        <dbReference type="Pfam" id="PF01471"/>
    </source>
</evidence>
<organism evidence="2 3">
    <name type="scientific">Rhizobium hidalgonense</name>
    <dbReference type="NCBI Taxonomy" id="1538159"/>
    <lineage>
        <taxon>Bacteria</taxon>
        <taxon>Pseudomonadati</taxon>
        <taxon>Pseudomonadota</taxon>
        <taxon>Alphaproteobacteria</taxon>
        <taxon>Hyphomicrobiales</taxon>
        <taxon>Rhizobiaceae</taxon>
        <taxon>Rhizobium/Agrobacterium group</taxon>
        <taxon>Rhizobium</taxon>
    </lineage>
</organism>
<dbReference type="Pfam" id="PF01471">
    <property type="entry name" value="PG_binding_1"/>
    <property type="match status" value="1"/>
</dbReference>
<evidence type="ECO:0000313" key="3">
    <source>
        <dbReference type="Proteomes" id="UP001268610"/>
    </source>
</evidence>
<proteinExistence type="predicted"/>